<accession>C3YJJ1</accession>
<organism>
    <name type="scientific">Branchiostoma floridae</name>
    <name type="common">Florida lancelet</name>
    <name type="synonym">Amphioxus</name>
    <dbReference type="NCBI Taxonomy" id="7739"/>
    <lineage>
        <taxon>Eukaryota</taxon>
        <taxon>Metazoa</taxon>
        <taxon>Chordata</taxon>
        <taxon>Cephalochordata</taxon>
        <taxon>Leptocardii</taxon>
        <taxon>Amphioxiformes</taxon>
        <taxon>Branchiostomatidae</taxon>
        <taxon>Branchiostoma</taxon>
    </lineage>
</organism>
<name>C3YJJ1_BRAFL</name>
<dbReference type="AlphaFoldDB" id="C3YJJ1"/>
<sequence>MSNEMVFVPWNQNISLEGVRKNYDGWATSYDREFAELDYKAPRCCAETLAETFAGAVRRQIRILDVAAGTGLAGEELQKMSFTDMDAVDCSQKMLDEAKVKNIYGRLICDFVGPEQLDTENDAYDAIACCGGFATGHLKDDCFPELIRVVKPGGIICIIMREEFLHTLEAYKDKLEPAMARLQQEGLWERVSRDVFPDFYPNKAGVRFVFRVL</sequence>
<protein>
    <recommendedName>
        <fullName evidence="1">Methyltransferase domain-containing protein</fullName>
    </recommendedName>
</protein>
<dbReference type="EMBL" id="GG666520">
    <property type="protein sequence ID" value="EEN59590.1"/>
    <property type="molecule type" value="Genomic_DNA"/>
</dbReference>
<gene>
    <name evidence="2" type="ORF">BRAFLDRAFT_126943</name>
</gene>
<proteinExistence type="predicted"/>
<evidence type="ECO:0000313" key="2">
    <source>
        <dbReference type="EMBL" id="EEN59590.1"/>
    </source>
</evidence>
<evidence type="ECO:0000259" key="1">
    <source>
        <dbReference type="Pfam" id="PF13649"/>
    </source>
</evidence>
<dbReference type="Gene3D" id="3.40.50.150">
    <property type="entry name" value="Vaccinia Virus protein VP39"/>
    <property type="match status" value="1"/>
</dbReference>
<dbReference type="InterPro" id="IPR029063">
    <property type="entry name" value="SAM-dependent_MTases_sf"/>
</dbReference>
<dbReference type="CDD" id="cd02440">
    <property type="entry name" value="AdoMet_MTases"/>
    <property type="match status" value="1"/>
</dbReference>
<dbReference type="Pfam" id="PF13649">
    <property type="entry name" value="Methyltransf_25"/>
    <property type="match status" value="1"/>
</dbReference>
<dbReference type="SUPFAM" id="SSF53335">
    <property type="entry name" value="S-adenosyl-L-methionine-dependent methyltransferases"/>
    <property type="match status" value="1"/>
</dbReference>
<dbReference type="InterPro" id="IPR041698">
    <property type="entry name" value="Methyltransf_25"/>
</dbReference>
<dbReference type="STRING" id="7739.C3YJJ1"/>
<dbReference type="eggNOG" id="KOG1541">
    <property type="taxonomic scope" value="Eukaryota"/>
</dbReference>
<dbReference type="InParanoid" id="C3YJJ1"/>
<feature type="domain" description="Methyltransferase" evidence="1">
    <location>
        <begin position="63"/>
        <end position="154"/>
    </location>
</feature>
<dbReference type="PANTHER" id="PTHR43591:SF101">
    <property type="entry name" value="METHYLTRANSFERASE-LIKE PROTEIN 27"/>
    <property type="match status" value="1"/>
</dbReference>
<reference evidence="2" key="1">
    <citation type="journal article" date="2008" name="Nature">
        <title>The amphioxus genome and the evolution of the chordate karyotype.</title>
        <authorList>
            <consortium name="US DOE Joint Genome Institute (JGI-PGF)"/>
            <person name="Putnam N.H."/>
            <person name="Butts T."/>
            <person name="Ferrier D.E.K."/>
            <person name="Furlong R.F."/>
            <person name="Hellsten U."/>
            <person name="Kawashima T."/>
            <person name="Robinson-Rechavi M."/>
            <person name="Shoguchi E."/>
            <person name="Terry A."/>
            <person name="Yu J.-K."/>
            <person name="Benito-Gutierrez E.L."/>
            <person name="Dubchak I."/>
            <person name="Garcia-Fernandez J."/>
            <person name="Gibson-Brown J.J."/>
            <person name="Grigoriev I.V."/>
            <person name="Horton A.C."/>
            <person name="de Jong P.J."/>
            <person name="Jurka J."/>
            <person name="Kapitonov V.V."/>
            <person name="Kohara Y."/>
            <person name="Kuroki Y."/>
            <person name="Lindquist E."/>
            <person name="Lucas S."/>
            <person name="Osoegawa K."/>
            <person name="Pennacchio L.A."/>
            <person name="Salamov A.A."/>
            <person name="Satou Y."/>
            <person name="Sauka-Spengler T."/>
            <person name="Schmutz J."/>
            <person name="Shin-I T."/>
            <person name="Toyoda A."/>
            <person name="Bronner-Fraser M."/>
            <person name="Fujiyama A."/>
            <person name="Holland L.Z."/>
            <person name="Holland P.W.H."/>
            <person name="Satoh N."/>
            <person name="Rokhsar D.S."/>
        </authorList>
    </citation>
    <scope>NUCLEOTIDE SEQUENCE [LARGE SCALE GENOMIC DNA]</scope>
    <source>
        <strain evidence="2">S238N-H82</strain>
        <tissue evidence="2">Testes</tissue>
    </source>
</reference>
<dbReference type="PANTHER" id="PTHR43591">
    <property type="entry name" value="METHYLTRANSFERASE"/>
    <property type="match status" value="1"/>
</dbReference>